<dbReference type="GO" id="GO:0004743">
    <property type="term" value="F:pyruvate kinase activity"/>
    <property type="evidence" value="ECO:0007669"/>
    <property type="project" value="UniProtKB-EC"/>
</dbReference>
<evidence type="ECO:0000256" key="2">
    <source>
        <dbReference type="ARBA" id="ARBA00004997"/>
    </source>
</evidence>
<evidence type="ECO:0000259" key="13">
    <source>
        <dbReference type="Pfam" id="PF00224"/>
    </source>
</evidence>
<dbReference type="GO" id="GO:0005524">
    <property type="term" value="F:ATP binding"/>
    <property type="evidence" value="ECO:0007669"/>
    <property type="project" value="UniProtKB-KW"/>
</dbReference>
<dbReference type="AlphaFoldDB" id="A0AA88U128"/>
<comment type="pathway">
    <text evidence="2">Carbohydrate degradation; glycolysis; pyruvate from D-glyceraldehyde 3-phosphate: step 5/5.</text>
</comment>
<dbReference type="Proteomes" id="UP001187471">
    <property type="component" value="Unassembled WGS sequence"/>
</dbReference>
<dbReference type="GO" id="GO:0030955">
    <property type="term" value="F:potassium ion binding"/>
    <property type="evidence" value="ECO:0007669"/>
    <property type="project" value="InterPro"/>
</dbReference>
<proteinExistence type="inferred from homology"/>
<keyword evidence="12" id="KW-0670">Pyruvate</keyword>
<evidence type="ECO:0000313" key="15">
    <source>
        <dbReference type="Proteomes" id="UP001187471"/>
    </source>
</evidence>
<keyword evidence="15" id="KW-1185">Reference proteome</keyword>
<keyword evidence="5" id="KW-0808">Transferase</keyword>
<dbReference type="EMBL" id="JAVXUO010002956">
    <property type="protein sequence ID" value="KAK2968023.1"/>
    <property type="molecule type" value="Genomic_DNA"/>
</dbReference>
<gene>
    <name evidence="14" type="ORF">RJ640_001547</name>
</gene>
<evidence type="ECO:0000256" key="9">
    <source>
        <dbReference type="ARBA" id="ARBA00022840"/>
    </source>
</evidence>
<evidence type="ECO:0000256" key="11">
    <source>
        <dbReference type="ARBA" id="ARBA00023152"/>
    </source>
</evidence>
<keyword evidence="9" id="KW-0067">ATP-binding</keyword>
<evidence type="ECO:0000256" key="1">
    <source>
        <dbReference type="ARBA" id="ARBA00001958"/>
    </source>
</evidence>
<comment type="caution">
    <text evidence="14">The sequence shown here is derived from an EMBL/GenBank/DDBJ whole genome shotgun (WGS) entry which is preliminary data.</text>
</comment>
<keyword evidence="11" id="KW-0324">Glycolysis</keyword>
<evidence type="ECO:0000256" key="10">
    <source>
        <dbReference type="ARBA" id="ARBA00022842"/>
    </source>
</evidence>
<keyword evidence="8" id="KW-0418">Kinase</keyword>
<keyword evidence="7" id="KW-0547">Nucleotide-binding</keyword>
<evidence type="ECO:0000256" key="4">
    <source>
        <dbReference type="ARBA" id="ARBA00012142"/>
    </source>
</evidence>
<dbReference type="PANTHER" id="PTHR11817">
    <property type="entry name" value="PYRUVATE KINASE"/>
    <property type="match status" value="1"/>
</dbReference>
<evidence type="ECO:0000256" key="12">
    <source>
        <dbReference type="ARBA" id="ARBA00023317"/>
    </source>
</evidence>
<dbReference type="EC" id="2.7.1.40" evidence="4"/>
<dbReference type="InterPro" id="IPR015813">
    <property type="entry name" value="Pyrv/PenolPyrv_kinase-like_dom"/>
</dbReference>
<dbReference type="InterPro" id="IPR015793">
    <property type="entry name" value="Pyrv_Knase_brl"/>
</dbReference>
<comment type="cofactor">
    <cofactor evidence="1">
        <name>K(+)</name>
        <dbReference type="ChEBI" id="CHEBI:29103"/>
    </cofactor>
</comment>
<evidence type="ECO:0000256" key="6">
    <source>
        <dbReference type="ARBA" id="ARBA00022723"/>
    </source>
</evidence>
<evidence type="ECO:0000256" key="5">
    <source>
        <dbReference type="ARBA" id="ARBA00022679"/>
    </source>
</evidence>
<evidence type="ECO:0000313" key="14">
    <source>
        <dbReference type="EMBL" id="KAK2968023.1"/>
    </source>
</evidence>
<protein>
    <recommendedName>
        <fullName evidence="4">pyruvate kinase</fullName>
        <ecNumber evidence="4">2.7.1.40</ecNumber>
    </recommendedName>
</protein>
<feature type="domain" description="Pyruvate kinase barrel" evidence="13">
    <location>
        <begin position="39"/>
        <end position="79"/>
    </location>
</feature>
<evidence type="ECO:0000256" key="7">
    <source>
        <dbReference type="ARBA" id="ARBA00022741"/>
    </source>
</evidence>
<dbReference type="GO" id="GO:0000287">
    <property type="term" value="F:magnesium ion binding"/>
    <property type="evidence" value="ECO:0007669"/>
    <property type="project" value="InterPro"/>
</dbReference>
<dbReference type="GO" id="GO:0016301">
    <property type="term" value="F:kinase activity"/>
    <property type="evidence" value="ECO:0007669"/>
    <property type="project" value="UniProtKB-KW"/>
</dbReference>
<dbReference type="SUPFAM" id="SSF51621">
    <property type="entry name" value="Phosphoenolpyruvate/pyruvate domain"/>
    <property type="match status" value="1"/>
</dbReference>
<keyword evidence="6" id="KW-0479">Metal-binding</keyword>
<organism evidence="14 15">
    <name type="scientific">Escallonia rubra</name>
    <dbReference type="NCBI Taxonomy" id="112253"/>
    <lineage>
        <taxon>Eukaryota</taxon>
        <taxon>Viridiplantae</taxon>
        <taxon>Streptophyta</taxon>
        <taxon>Embryophyta</taxon>
        <taxon>Tracheophyta</taxon>
        <taxon>Spermatophyta</taxon>
        <taxon>Magnoliopsida</taxon>
        <taxon>eudicotyledons</taxon>
        <taxon>Gunneridae</taxon>
        <taxon>Pentapetalae</taxon>
        <taxon>asterids</taxon>
        <taxon>campanulids</taxon>
        <taxon>Escalloniales</taxon>
        <taxon>Escalloniaceae</taxon>
        <taxon>Escallonia</taxon>
    </lineage>
</organism>
<name>A0AA88U128_9ASTE</name>
<sequence>MEGMKCLRQRPFVPESLLFCRHGELRPKKGIEGNGFLGMRMTKLVCTIGPACGSLEALDELALGGMNMARLNMCHNSRE</sequence>
<evidence type="ECO:0000256" key="3">
    <source>
        <dbReference type="ARBA" id="ARBA00008663"/>
    </source>
</evidence>
<reference evidence="14" key="1">
    <citation type="submission" date="2022-12" db="EMBL/GenBank/DDBJ databases">
        <title>Draft genome assemblies for two species of Escallonia (Escalloniales).</title>
        <authorList>
            <person name="Chanderbali A."/>
            <person name="Dervinis C."/>
            <person name="Anghel I."/>
            <person name="Soltis D."/>
            <person name="Soltis P."/>
            <person name="Zapata F."/>
        </authorList>
    </citation>
    <scope>NUCLEOTIDE SEQUENCE</scope>
    <source>
        <strain evidence="14">UCBG92.1500</strain>
        <tissue evidence="14">Leaf</tissue>
    </source>
</reference>
<dbReference type="Gene3D" id="3.20.20.60">
    <property type="entry name" value="Phosphoenolpyruvate-binding domains"/>
    <property type="match status" value="1"/>
</dbReference>
<dbReference type="InterPro" id="IPR040442">
    <property type="entry name" value="Pyrv_kinase-like_dom_sf"/>
</dbReference>
<dbReference type="InterPro" id="IPR001697">
    <property type="entry name" value="Pyr_Knase"/>
</dbReference>
<keyword evidence="10" id="KW-0460">Magnesium</keyword>
<evidence type="ECO:0000256" key="8">
    <source>
        <dbReference type="ARBA" id="ARBA00022777"/>
    </source>
</evidence>
<comment type="similarity">
    <text evidence="3">Belongs to the pyruvate kinase family.</text>
</comment>
<accession>A0AA88U128</accession>
<dbReference type="Pfam" id="PF00224">
    <property type="entry name" value="PK"/>
    <property type="match status" value="1"/>
</dbReference>